<dbReference type="RefSeq" id="WP_179825671.1">
    <property type="nucleotide sequence ID" value="NZ_JACCFS010000001.1"/>
</dbReference>
<accession>A0A7Z0EPS5</accession>
<feature type="compositionally biased region" description="Low complexity" evidence="1">
    <location>
        <begin position="115"/>
        <end position="126"/>
    </location>
</feature>
<dbReference type="EMBL" id="JACCFS010000001">
    <property type="protein sequence ID" value="NYJ36050.1"/>
    <property type="molecule type" value="Genomic_DNA"/>
</dbReference>
<dbReference type="Proteomes" id="UP000572051">
    <property type="component" value="Unassembled WGS sequence"/>
</dbReference>
<feature type="region of interest" description="Disordered" evidence="1">
    <location>
        <begin position="107"/>
        <end position="137"/>
    </location>
</feature>
<dbReference type="AlphaFoldDB" id="A0A7Z0EPS5"/>
<dbReference type="SUPFAM" id="SSF48498">
    <property type="entry name" value="Tetracyclin repressor-like, C-terminal domain"/>
    <property type="match status" value="1"/>
</dbReference>
<dbReference type="InterPro" id="IPR036271">
    <property type="entry name" value="Tet_transcr_reg_TetR-rel_C_sf"/>
</dbReference>
<sequence>MTGLRGGSRARRRPSCRVRLAVLDANWAMMSTLLDEAFDAEAPPLERIDRFVRGFGGMIALTRERMGSTPDCPVGGLSAELSARGPEMRAHATRILDAWAAHFTGASARPRPVARSIPSSPLRRPPCGSWPTSRERP</sequence>
<keyword evidence="3" id="KW-1185">Reference proteome</keyword>
<evidence type="ECO:0000256" key="1">
    <source>
        <dbReference type="SAM" id="MobiDB-lite"/>
    </source>
</evidence>
<protein>
    <submittedName>
        <fullName evidence="2">Uncharacterized protein</fullName>
    </submittedName>
</protein>
<evidence type="ECO:0000313" key="3">
    <source>
        <dbReference type="Proteomes" id="UP000572051"/>
    </source>
</evidence>
<evidence type="ECO:0000313" key="2">
    <source>
        <dbReference type="EMBL" id="NYJ36050.1"/>
    </source>
</evidence>
<gene>
    <name evidence="2" type="ORF">HNR10_003931</name>
</gene>
<dbReference type="Gene3D" id="1.10.357.10">
    <property type="entry name" value="Tetracycline Repressor, domain 2"/>
    <property type="match status" value="1"/>
</dbReference>
<organism evidence="2 3">
    <name type="scientific">Nocardiopsis aegyptia</name>
    <dbReference type="NCBI Taxonomy" id="220378"/>
    <lineage>
        <taxon>Bacteria</taxon>
        <taxon>Bacillati</taxon>
        <taxon>Actinomycetota</taxon>
        <taxon>Actinomycetes</taxon>
        <taxon>Streptosporangiales</taxon>
        <taxon>Nocardiopsidaceae</taxon>
        <taxon>Nocardiopsis</taxon>
    </lineage>
</organism>
<reference evidence="2 3" key="1">
    <citation type="submission" date="2020-07" db="EMBL/GenBank/DDBJ databases">
        <title>Sequencing the genomes of 1000 actinobacteria strains.</title>
        <authorList>
            <person name="Klenk H.-P."/>
        </authorList>
    </citation>
    <scope>NUCLEOTIDE SEQUENCE [LARGE SCALE GENOMIC DNA]</scope>
    <source>
        <strain evidence="2 3">DSM 44442</strain>
    </source>
</reference>
<proteinExistence type="predicted"/>
<name>A0A7Z0EPS5_9ACTN</name>
<comment type="caution">
    <text evidence="2">The sequence shown here is derived from an EMBL/GenBank/DDBJ whole genome shotgun (WGS) entry which is preliminary data.</text>
</comment>